<reference evidence="1 2" key="1">
    <citation type="submission" date="2020-08" db="EMBL/GenBank/DDBJ databases">
        <title>Bridging the membrane lipid divide: bacteria of the FCB group superphylum have the potential to synthesize archaeal ether lipids.</title>
        <authorList>
            <person name="Villanueva L."/>
            <person name="Von Meijenfeldt F.A.B."/>
            <person name="Westbye A.B."/>
            <person name="Yadav S."/>
            <person name="Hopmans E.C."/>
            <person name="Dutilh B.E."/>
            <person name="Sinninghe Damste J.S."/>
        </authorList>
    </citation>
    <scope>NUCLEOTIDE SEQUENCE [LARGE SCALE GENOMIC DNA]</scope>
    <source>
        <strain evidence="1">NIOZ-UU17</strain>
    </source>
</reference>
<organism evidence="1 2">
    <name type="scientific">Candidatus Desulfatibia vada</name>
    <dbReference type="NCBI Taxonomy" id="2841696"/>
    <lineage>
        <taxon>Bacteria</taxon>
        <taxon>Pseudomonadati</taxon>
        <taxon>Thermodesulfobacteriota</taxon>
        <taxon>Desulfobacteria</taxon>
        <taxon>Desulfobacterales</taxon>
        <taxon>Desulfobacterales incertae sedis</taxon>
        <taxon>Candidatus Desulfatibia</taxon>
    </lineage>
</organism>
<name>A0A8J6P1Y2_9BACT</name>
<evidence type="ECO:0000313" key="2">
    <source>
        <dbReference type="Proteomes" id="UP000605201"/>
    </source>
</evidence>
<gene>
    <name evidence="1" type="ORF">H8D96_06850</name>
</gene>
<evidence type="ECO:0000313" key="1">
    <source>
        <dbReference type="EMBL" id="MBC8431622.1"/>
    </source>
</evidence>
<protein>
    <submittedName>
        <fullName evidence="1">Potassium transporter</fullName>
    </submittedName>
</protein>
<proteinExistence type="predicted"/>
<comment type="caution">
    <text evidence="1">The sequence shown here is derived from an EMBL/GenBank/DDBJ whole genome shotgun (WGS) entry which is preliminary data.</text>
</comment>
<sequence>MEKIWIIGIGQFGFIAYQRLSKGNKHRHFVLVDPVQENLLRCKGANTTMEQADGVAFLEKHLKEDLEPDWIIPALPVHLAAEWLLVHMGLGSLRRIPLPGEIEPLLPNPIRGSEGNIYVSHADFTCPDDCDEPGDICTVMGEPREKNMFDILGDLRFDSFQSLNIRSHQLGPGIGGYRGGQLFELLNRVKQTEGLFLVSTACRCHGVITGLERL</sequence>
<dbReference type="Proteomes" id="UP000605201">
    <property type="component" value="Unassembled WGS sequence"/>
</dbReference>
<dbReference type="EMBL" id="JACNIG010000160">
    <property type="protein sequence ID" value="MBC8431622.1"/>
    <property type="molecule type" value="Genomic_DNA"/>
</dbReference>
<accession>A0A8J6P1Y2</accession>
<dbReference type="AlphaFoldDB" id="A0A8J6P1Y2"/>